<dbReference type="GO" id="GO:0032993">
    <property type="term" value="C:protein-DNA complex"/>
    <property type="evidence" value="ECO:0007669"/>
    <property type="project" value="TreeGrafter"/>
</dbReference>
<keyword evidence="11" id="KW-1185">Reference proteome</keyword>
<dbReference type="CDD" id="cd00383">
    <property type="entry name" value="trans_reg_C"/>
    <property type="match status" value="1"/>
</dbReference>
<dbReference type="Gene3D" id="1.10.10.10">
    <property type="entry name" value="Winged helix-like DNA-binding domain superfamily/Winged helix DNA-binding domain"/>
    <property type="match status" value="1"/>
</dbReference>
<dbReference type="GO" id="GO:0006355">
    <property type="term" value="P:regulation of DNA-templated transcription"/>
    <property type="evidence" value="ECO:0007669"/>
    <property type="project" value="InterPro"/>
</dbReference>
<evidence type="ECO:0000259" key="9">
    <source>
        <dbReference type="PROSITE" id="PS51755"/>
    </source>
</evidence>
<keyword evidence="2" id="KW-0902">Two-component regulatory system</keyword>
<keyword evidence="4 7" id="KW-0238">DNA-binding</keyword>
<feature type="DNA-binding region" description="OmpR/PhoB-type" evidence="7">
    <location>
        <begin position="135"/>
        <end position="234"/>
    </location>
</feature>
<dbReference type="SMART" id="SM00448">
    <property type="entry name" value="REC"/>
    <property type="match status" value="1"/>
</dbReference>
<keyword evidence="1 6" id="KW-0597">Phosphoprotein</keyword>
<dbReference type="Proteomes" id="UP000471640">
    <property type="component" value="Unassembled WGS sequence"/>
</dbReference>
<evidence type="ECO:0000256" key="1">
    <source>
        <dbReference type="ARBA" id="ARBA00022553"/>
    </source>
</evidence>
<dbReference type="AlphaFoldDB" id="A0A6P1DU06"/>
<dbReference type="Gene3D" id="6.10.250.690">
    <property type="match status" value="1"/>
</dbReference>
<evidence type="ECO:0000313" key="11">
    <source>
        <dbReference type="Proteomes" id="UP000471640"/>
    </source>
</evidence>
<dbReference type="FunFam" id="3.40.50.2300:FF:000001">
    <property type="entry name" value="DNA-binding response regulator PhoB"/>
    <property type="match status" value="1"/>
</dbReference>
<dbReference type="Gene3D" id="3.40.50.2300">
    <property type="match status" value="1"/>
</dbReference>
<dbReference type="GO" id="GO:0005829">
    <property type="term" value="C:cytosol"/>
    <property type="evidence" value="ECO:0007669"/>
    <property type="project" value="TreeGrafter"/>
</dbReference>
<evidence type="ECO:0000256" key="5">
    <source>
        <dbReference type="ARBA" id="ARBA00023163"/>
    </source>
</evidence>
<dbReference type="PANTHER" id="PTHR48111">
    <property type="entry name" value="REGULATOR OF RPOS"/>
    <property type="match status" value="1"/>
</dbReference>
<protein>
    <submittedName>
        <fullName evidence="10">Response regulator</fullName>
    </submittedName>
</protein>
<feature type="domain" description="Response regulatory" evidence="8">
    <location>
        <begin position="8"/>
        <end position="121"/>
    </location>
</feature>
<evidence type="ECO:0000256" key="7">
    <source>
        <dbReference type="PROSITE-ProRule" id="PRU01091"/>
    </source>
</evidence>
<dbReference type="GO" id="GO:0000976">
    <property type="term" value="F:transcription cis-regulatory region binding"/>
    <property type="evidence" value="ECO:0007669"/>
    <property type="project" value="TreeGrafter"/>
</dbReference>
<dbReference type="PROSITE" id="PS50110">
    <property type="entry name" value="RESPONSE_REGULATORY"/>
    <property type="match status" value="1"/>
</dbReference>
<dbReference type="InterPro" id="IPR036388">
    <property type="entry name" value="WH-like_DNA-bd_sf"/>
</dbReference>
<reference evidence="10 11" key="2">
    <citation type="submission" date="2020-02" db="EMBL/GenBank/DDBJ databases">
        <title>Genome sequences of Thiorhodococcus mannitoliphagus and Thiorhodococcus minor, purple sulfur photosynthetic bacteria in the gammaproteobacterial family, Chromatiaceae.</title>
        <authorList>
            <person name="Aviles F.A."/>
            <person name="Meyer T.E."/>
            <person name="Kyndt J.A."/>
        </authorList>
    </citation>
    <scope>NUCLEOTIDE SEQUENCE [LARGE SCALE GENOMIC DNA]</scope>
    <source>
        <strain evidence="10 11">DSM 18266</strain>
    </source>
</reference>
<gene>
    <name evidence="10" type="ORF">G3480_07585</name>
</gene>
<dbReference type="GO" id="GO:0000156">
    <property type="term" value="F:phosphorelay response regulator activity"/>
    <property type="evidence" value="ECO:0007669"/>
    <property type="project" value="TreeGrafter"/>
</dbReference>
<organism evidence="10 11">
    <name type="scientific">Thiorhodococcus mannitoliphagus</name>
    <dbReference type="NCBI Taxonomy" id="329406"/>
    <lineage>
        <taxon>Bacteria</taxon>
        <taxon>Pseudomonadati</taxon>
        <taxon>Pseudomonadota</taxon>
        <taxon>Gammaproteobacteria</taxon>
        <taxon>Chromatiales</taxon>
        <taxon>Chromatiaceae</taxon>
        <taxon>Thiorhodococcus</taxon>
    </lineage>
</organism>
<evidence type="ECO:0000256" key="6">
    <source>
        <dbReference type="PROSITE-ProRule" id="PRU00169"/>
    </source>
</evidence>
<proteinExistence type="predicted"/>
<evidence type="ECO:0000256" key="4">
    <source>
        <dbReference type="ARBA" id="ARBA00023125"/>
    </source>
</evidence>
<sequence>MKDVVPKTVLIVEDEIALADVLAEYLRAASFAVEHLSDGASVVAHVREHAPDLILLDVMLPGRDGLEICRDLRGFTMVPIIMVTAKVEEIDRLLGLELGADDYVCKPFAPREVVARVKAQLRRVDMLTRASAQAQVETQTSGLYLDADRMEARVGERALRLTLVEFRLLDALHRHPGQIYSRTRLIERLYDDNRIVTERTVDTHVKNLRKKLASAFEGQHFIQSVYGVGYRFELESLGAQNACG</sequence>
<feature type="domain" description="OmpR/PhoB-type" evidence="9">
    <location>
        <begin position="135"/>
        <end position="234"/>
    </location>
</feature>
<evidence type="ECO:0000256" key="2">
    <source>
        <dbReference type="ARBA" id="ARBA00023012"/>
    </source>
</evidence>
<keyword evidence="5" id="KW-0804">Transcription</keyword>
<dbReference type="PANTHER" id="PTHR48111:SF59">
    <property type="entry name" value="TRANSCRIPTIONAL REGULATORY PROTEIN BAER"/>
    <property type="match status" value="1"/>
</dbReference>
<dbReference type="InterPro" id="IPR001867">
    <property type="entry name" value="OmpR/PhoB-type_DNA-bd"/>
</dbReference>
<dbReference type="InterPro" id="IPR001789">
    <property type="entry name" value="Sig_transdc_resp-reg_receiver"/>
</dbReference>
<feature type="modified residue" description="4-aspartylphosphate" evidence="6">
    <location>
        <position position="57"/>
    </location>
</feature>
<dbReference type="Pfam" id="PF00486">
    <property type="entry name" value="Trans_reg_C"/>
    <property type="match status" value="1"/>
</dbReference>
<dbReference type="InterPro" id="IPR039420">
    <property type="entry name" value="WalR-like"/>
</dbReference>
<dbReference type="PROSITE" id="PS51755">
    <property type="entry name" value="OMPR_PHOB"/>
    <property type="match status" value="1"/>
</dbReference>
<evidence type="ECO:0000313" key="10">
    <source>
        <dbReference type="EMBL" id="NEX20176.1"/>
    </source>
</evidence>
<dbReference type="SUPFAM" id="SSF46894">
    <property type="entry name" value="C-terminal effector domain of the bipartite response regulators"/>
    <property type="match status" value="1"/>
</dbReference>
<evidence type="ECO:0000259" key="8">
    <source>
        <dbReference type="PROSITE" id="PS50110"/>
    </source>
</evidence>
<reference evidence="11" key="1">
    <citation type="journal article" date="2020" name="Microbiol. Resour. Announc.">
        <title>Draft Genome Sequences of Thiorhodococcus mannitoliphagus and Thiorhodococcus minor, Purple Sulfur Photosynthetic Bacteria in the Gammaproteobacterial Family Chromatiaceae.</title>
        <authorList>
            <person name="Aviles F.A."/>
            <person name="Meyer T.E."/>
            <person name="Kyndt J.A."/>
        </authorList>
    </citation>
    <scope>NUCLEOTIDE SEQUENCE [LARGE SCALE GENOMIC DNA]</scope>
    <source>
        <strain evidence="11">DSM 18266</strain>
    </source>
</reference>
<evidence type="ECO:0000256" key="3">
    <source>
        <dbReference type="ARBA" id="ARBA00023015"/>
    </source>
</evidence>
<dbReference type="SUPFAM" id="SSF52172">
    <property type="entry name" value="CheY-like"/>
    <property type="match status" value="1"/>
</dbReference>
<dbReference type="RefSeq" id="WP_164653266.1">
    <property type="nucleotide sequence ID" value="NZ_JAAIJR010000023.1"/>
</dbReference>
<dbReference type="EMBL" id="JAAIJR010000023">
    <property type="protein sequence ID" value="NEX20176.1"/>
    <property type="molecule type" value="Genomic_DNA"/>
</dbReference>
<comment type="caution">
    <text evidence="10">The sequence shown here is derived from an EMBL/GenBank/DDBJ whole genome shotgun (WGS) entry which is preliminary data.</text>
</comment>
<dbReference type="InterPro" id="IPR011006">
    <property type="entry name" value="CheY-like_superfamily"/>
</dbReference>
<dbReference type="SMART" id="SM00862">
    <property type="entry name" value="Trans_reg_C"/>
    <property type="match status" value="1"/>
</dbReference>
<dbReference type="InterPro" id="IPR016032">
    <property type="entry name" value="Sig_transdc_resp-reg_C-effctor"/>
</dbReference>
<accession>A0A6P1DU06</accession>
<name>A0A6P1DU06_9GAMM</name>
<dbReference type="Pfam" id="PF00072">
    <property type="entry name" value="Response_reg"/>
    <property type="match status" value="1"/>
</dbReference>
<keyword evidence="3" id="KW-0805">Transcription regulation</keyword>